<dbReference type="KEGG" id="xba:C7S18_02735"/>
<dbReference type="Proteomes" id="UP000241074">
    <property type="component" value="Chromosome"/>
</dbReference>
<evidence type="ECO:0000256" key="1">
    <source>
        <dbReference type="SAM" id="MobiDB-lite"/>
    </source>
</evidence>
<sequence>MIRLSRSPLSLFIASALLLNAGLVCASEVDPTDEAATALPDVPDLSNDAHLLRPPAHPAEIPERPPQGHQHERPVPKMSDSATVAPYDRTLFGPDPSYVDKPYDAEAQLAIYGGKKAVIGPRPWLEWGYKMYQAGPLGQDGDGLGEKNPTRHQFLMYGDWRTAVASNDNGAISTDQIATRLNLDLDYRFTATERFHVLLRPFDRDGRFTRHEFGGNQRQIRNQNSELLANSIARSAFFEGDLGALVSGWQDRYTKWDLPVAVGLMPLFFQNGFWMDDAIVGGAASITARNNAKFDISNYDITVFAGFDDVNSPALIQGNGRLAQHQGAVAGVTGFFERHGAYIETGYGYVHDKEKRDGDYSYHNLTAAYTKRYAGKLSNSIRFMANVGQDPGAGRPKTADGYMVVAENSWITSKPYTYVPYANFFYAHGTVQSLARDPGAGGPLKNIGIGFETDGLTGFPLLDDRARNTAGAAVGLQYLFKLDQQLVGELAFTDQHRDDDDALPGADRRRQTALSVRYQRPLSKQWILRADAIKGWRRNAEDFDGIRIELRLKF</sequence>
<feature type="signal peptide" evidence="2">
    <location>
        <begin position="1"/>
        <end position="26"/>
    </location>
</feature>
<organism evidence="3 4">
    <name type="scientific">Ahniella affigens</name>
    <dbReference type="NCBI Taxonomy" id="2021234"/>
    <lineage>
        <taxon>Bacteria</taxon>
        <taxon>Pseudomonadati</taxon>
        <taxon>Pseudomonadota</taxon>
        <taxon>Gammaproteobacteria</taxon>
        <taxon>Lysobacterales</taxon>
        <taxon>Rhodanobacteraceae</taxon>
        <taxon>Ahniella</taxon>
    </lineage>
</organism>
<evidence type="ECO:0008006" key="5">
    <source>
        <dbReference type="Google" id="ProtNLM"/>
    </source>
</evidence>
<proteinExistence type="predicted"/>
<accession>A0A2P1PMV3</accession>
<keyword evidence="4" id="KW-1185">Reference proteome</keyword>
<dbReference type="OrthoDB" id="7928618at2"/>
<dbReference type="RefSeq" id="WP_106890105.1">
    <property type="nucleotide sequence ID" value="NZ_CP027860.1"/>
</dbReference>
<protein>
    <recommendedName>
        <fullName evidence="5">Porin</fullName>
    </recommendedName>
</protein>
<dbReference type="EMBL" id="CP027860">
    <property type="protein sequence ID" value="AVP96176.1"/>
    <property type="molecule type" value="Genomic_DNA"/>
</dbReference>
<reference evidence="3 4" key="2">
    <citation type="submission" date="2018-03" db="EMBL/GenBank/DDBJ databases">
        <authorList>
            <person name="Keele B.F."/>
        </authorList>
    </citation>
    <scope>NUCLEOTIDE SEQUENCE [LARGE SCALE GENOMIC DNA]</scope>
    <source>
        <strain evidence="3 4">D13</strain>
    </source>
</reference>
<feature type="chain" id="PRO_5015185362" description="Porin" evidence="2">
    <location>
        <begin position="27"/>
        <end position="554"/>
    </location>
</feature>
<name>A0A2P1PMV3_9GAMM</name>
<keyword evidence="2" id="KW-0732">Signal</keyword>
<dbReference type="AlphaFoldDB" id="A0A2P1PMV3"/>
<evidence type="ECO:0000313" key="3">
    <source>
        <dbReference type="EMBL" id="AVP96176.1"/>
    </source>
</evidence>
<feature type="region of interest" description="Disordered" evidence="1">
    <location>
        <begin position="40"/>
        <end position="80"/>
    </location>
</feature>
<gene>
    <name evidence="3" type="ORF">C7S18_02735</name>
</gene>
<evidence type="ECO:0000256" key="2">
    <source>
        <dbReference type="SAM" id="SignalP"/>
    </source>
</evidence>
<evidence type="ECO:0000313" key="4">
    <source>
        <dbReference type="Proteomes" id="UP000241074"/>
    </source>
</evidence>
<reference evidence="3 4" key="1">
    <citation type="submission" date="2018-03" db="EMBL/GenBank/DDBJ databases">
        <title>Ahniella affigens gen. nov., sp. nov., a gammaproteobacterium isolated from sandy soil near a stream.</title>
        <authorList>
            <person name="Ko Y."/>
            <person name="Kim J.-H."/>
        </authorList>
    </citation>
    <scope>NUCLEOTIDE SEQUENCE [LARGE SCALE GENOMIC DNA]</scope>
    <source>
        <strain evidence="3 4">D13</strain>
    </source>
</reference>